<protein>
    <submittedName>
        <fullName evidence="2">Uncharacterized protein</fullName>
    </submittedName>
</protein>
<feature type="region of interest" description="Disordered" evidence="1">
    <location>
        <begin position="1"/>
        <end position="31"/>
    </location>
</feature>
<gene>
    <name evidence="2" type="ORF">NW762_008857</name>
</gene>
<organism evidence="2 3">
    <name type="scientific">Fusarium torreyae</name>
    <dbReference type="NCBI Taxonomy" id="1237075"/>
    <lineage>
        <taxon>Eukaryota</taxon>
        <taxon>Fungi</taxon>
        <taxon>Dikarya</taxon>
        <taxon>Ascomycota</taxon>
        <taxon>Pezizomycotina</taxon>
        <taxon>Sordariomycetes</taxon>
        <taxon>Hypocreomycetidae</taxon>
        <taxon>Hypocreales</taxon>
        <taxon>Nectriaceae</taxon>
        <taxon>Fusarium</taxon>
    </lineage>
</organism>
<comment type="caution">
    <text evidence="2">The sequence shown here is derived from an EMBL/GenBank/DDBJ whole genome shotgun (WGS) entry which is preliminary data.</text>
</comment>
<name>A0A9W8RW45_9HYPO</name>
<feature type="region of interest" description="Disordered" evidence="1">
    <location>
        <begin position="118"/>
        <end position="155"/>
    </location>
</feature>
<evidence type="ECO:0000313" key="2">
    <source>
        <dbReference type="EMBL" id="KAJ4256761.1"/>
    </source>
</evidence>
<evidence type="ECO:0000313" key="3">
    <source>
        <dbReference type="Proteomes" id="UP001152049"/>
    </source>
</evidence>
<evidence type="ECO:0000256" key="1">
    <source>
        <dbReference type="SAM" id="MobiDB-lite"/>
    </source>
</evidence>
<dbReference type="EMBL" id="JAOQAZ010000018">
    <property type="protein sequence ID" value="KAJ4256761.1"/>
    <property type="molecule type" value="Genomic_DNA"/>
</dbReference>
<proteinExistence type="predicted"/>
<feature type="compositionally biased region" description="Basic and acidic residues" evidence="1">
    <location>
        <begin position="22"/>
        <end position="31"/>
    </location>
</feature>
<dbReference type="AlphaFoldDB" id="A0A9W8RW45"/>
<keyword evidence="3" id="KW-1185">Reference proteome</keyword>
<reference evidence="2" key="1">
    <citation type="submission" date="2022-09" db="EMBL/GenBank/DDBJ databases">
        <title>Fusarium specimens isolated from Avocado Roots.</title>
        <authorList>
            <person name="Stajich J."/>
            <person name="Roper C."/>
            <person name="Heimlech-Rivalta G."/>
        </authorList>
    </citation>
    <scope>NUCLEOTIDE SEQUENCE</scope>
    <source>
        <strain evidence="2">CF00136</strain>
    </source>
</reference>
<sequence>MNPTQMTTEPSEPSSDESSDEETNRREIKLDGIQRSLNELDRFAIHIRQASTSPLDARVKAFGAKRPEQVSSFEIRATFTVNSLYPDAHEELRKHLSSLMTHKYTKILYWQSHDKKLRSDRRLRKKREDPISRAVHDSAHQRSKEYQAQEVSKPQVYEKSMSGTHASELRSQLTAPPANIHMEITMPTPRRAGASTVIGGGAKFPDPPVFEEGEHLKPCPLCRKIFPRTDYEDSLWWK</sequence>
<accession>A0A9W8RW45</accession>
<dbReference type="OrthoDB" id="195446at2759"/>
<feature type="compositionally biased region" description="Basic and acidic residues" evidence="1">
    <location>
        <begin position="126"/>
        <end position="147"/>
    </location>
</feature>
<dbReference type="Proteomes" id="UP001152049">
    <property type="component" value="Unassembled WGS sequence"/>
</dbReference>